<dbReference type="AlphaFoldDB" id="A0A9D1FLK5"/>
<comment type="caution">
    <text evidence="5">The sequence shown here is derived from an EMBL/GenBank/DDBJ whole genome shotgun (WGS) entry which is preliminary data.</text>
</comment>
<dbReference type="CDD" id="cd02440">
    <property type="entry name" value="AdoMet_MTases"/>
    <property type="match status" value="1"/>
</dbReference>
<feature type="domain" description="Methyltransferase type 11" evidence="4">
    <location>
        <begin position="50"/>
        <end position="144"/>
    </location>
</feature>
<dbReference type="GO" id="GO:0032259">
    <property type="term" value="P:methylation"/>
    <property type="evidence" value="ECO:0007669"/>
    <property type="project" value="UniProtKB-KW"/>
</dbReference>
<dbReference type="InterPro" id="IPR013216">
    <property type="entry name" value="Methyltransf_11"/>
</dbReference>
<gene>
    <name evidence="5" type="ORF">IAB51_04240</name>
</gene>
<dbReference type="GO" id="GO:0008757">
    <property type="term" value="F:S-adenosylmethionine-dependent methyltransferase activity"/>
    <property type="evidence" value="ECO:0007669"/>
    <property type="project" value="InterPro"/>
</dbReference>
<comment type="similarity">
    <text evidence="1">Belongs to the methyltransferase superfamily.</text>
</comment>
<proteinExistence type="inferred from homology"/>
<evidence type="ECO:0000256" key="1">
    <source>
        <dbReference type="ARBA" id="ARBA00008361"/>
    </source>
</evidence>
<keyword evidence="2 5" id="KW-0489">Methyltransferase</keyword>
<dbReference type="InterPro" id="IPR051052">
    <property type="entry name" value="Diverse_substrate_MTase"/>
</dbReference>
<dbReference type="PANTHER" id="PTHR44942">
    <property type="entry name" value="METHYLTRANSF_11 DOMAIN-CONTAINING PROTEIN"/>
    <property type="match status" value="1"/>
</dbReference>
<organism evidence="5 6">
    <name type="scientific">Candidatus Merdivicinus excrementipullorum</name>
    <dbReference type="NCBI Taxonomy" id="2840867"/>
    <lineage>
        <taxon>Bacteria</taxon>
        <taxon>Bacillati</taxon>
        <taxon>Bacillota</taxon>
        <taxon>Clostridia</taxon>
        <taxon>Eubacteriales</taxon>
        <taxon>Oscillospiraceae</taxon>
        <taxon>Oscillospiraceae incertae sedis</taxon>
        <taxon>Candidatus Merdivicinus</taxon>
    </lineage>
</organism>
<evidence type="ECO:0000256" key="3">
    <source>
        <dbReference type="ARBA" id="ARBA00022679"/>
    </source>
</evidence>
<reference evidence="5" key="2">
    <citation type="journal article" date="2021" name="PeerJ">
        <title>Extensive microbial diversity within the chicken gut microbiome revealed by metagenomics and culture.</title>
        <authorList>
            <person name="Gilroy R."/>
            <person name="Ravi A."/>
            <person name="Getino M."/>
            <person name="Pursley I."/>
            <person name="Horton D.L."/>
            <person name="Alikhan N.F."/>
            <person name="Baker D."/>
            <person name="Gharbi K."/>
            <person name="Hall N."/>
            <person name="Watson M."/>
            <person name="Adriaenssens E.M."/>
            <person name="Foster-Nyarko E."/>
            <person name="Jarju S."/>
            <person name="Secka A."/>
            <person name="Antonio M."/>
            <person name="Oren A."/>
            <person name="Chaudhuri R.R."/>
            <person name="La Ragione R."/>
            <person name="Hildebrand F."/>
            <person name="Pallen M.J."/>
        </authorList>
    </citation>
    <scope>NUCLEOTIDE SEQUENCE</scope>
    <source>
        <strain evidence="5">CHK199-13235</strain>
    </source>
</reference>
<protein>
    <submittedName>
        <fullName evidence="5">Methyltransferase domain-containing protein</fullName>
    </submittedName>
</protein>
<accession>A0A9D1FLK5</accession>
<evidence type="ECO:0000313" key="5">
    <source>
        <dbReference type="EMBL" id="HIS76003.1"/>
    </source>
</evidence>
<evidence type="ECO:0000313" key="6">
    <source>
        <dbReference type="Proteomes" id="UP000824002"/>
    </source>
</evidence>
<dbReference type="SUPFAM" id="SSF53335">
    <property type="entry name" value="S-adenosyl-L-methionine-dependent methyltransferases"/>
    <property type="match status" value="1"/>
</dbReference>
<sequence>MITNQEIDHGKGFDWGLASADYAKYRDIYPEEFYQRITELGCCVKGQKVLDLGTGTGVLPRNMSKYGADFVGTDISENQIRYAQLLSEQAGLSIDYLCAAAEDLDFPEESFDVVTACQCFMYFDKGALLPKVHRFLKEDGHFLILFMAWLPDESEIARRSEELVLKYNPEWTGGGMKRYELETPVWAKEWFTVAHAVTYDIPVVFTRESWHGRIKACRGIGASSLSQEEIAAWEKEHLAYLETVPEKFSILHYATMLDLKKK</sequence>
<dbReference type="Pfam" id="PF08241">
    <property type="entry name" value="Methyltransf_11"/>
    <property type="match status" value="1"/>
</dbReference>
<keyword evidence="3" id="KW-0808">Transferase</keyword>
<dbReference type="PANTHER" id="PTHR44942:SF4">
    <property type="entry name" value="METHYLTRANSFERASE TYPE 11 DOMAIN-CONTAINING PROTEIN"/>
    <property type="match status" value="1"/>
</dbReference>
<name>A0A9D1FLK5_9FIRM</name>
<dbReference type="Proteomes" id="UP000824002">
    <property type="component" value="Unassembled WGS sequence"/>
</dbReference>
<dbReference type="InterPro" id="IPR029063">
    <property type="entry name" value="SAM-dependent_MTases_sf"/>
</dbReference>
<reference evidence="5" key="1">
    <citation type="submission" date="2020-10" db="EMBL/GenBank/DDBJ databases">
        <authorList>
            <person name="Gilroy R."/>
        </authorList>
    </citation>
    <scope>NUCLEOTIDE SEQUENCE</scope>
    <source>
        <strain evidence="5">CHK199-13235</strain>
    </source>
</reference>
<evidence type="ECO:0000259" key="4">
    <source>
        <dbReference type="Pfam" id="PF08241"/>
    </source>
</evidence>
<dbReference type="Gene3D" id="3.40.50.150">
    <property type="entry name" value="Vaccinia Virus protein VP39"/>
    <property type="match status" value="1"/>
</dbReference>
<evidence type="ECO:0000256" key="2">
    <source>
        <dbReference type="ARBA" id="ARBA00022603"/>
    </source>
</evidence>
<dbReference type="EMBL" id="DVJP01000030">
    <property type="protein sequence ID" value="HIS76003.1"/>
    <property type="molecule type" value="Genomic_DNA"/>
</dbReference>